<feature type="transmembrane region" description="Helical" evidence="1">
    <location>
        <begin position="291"/>
        <end position="309"/>
    </location>
</feature>
<evidence type="ECO:0008006" key="4">
    <source>
        <dbReference type="Google" id="ProtNLM"/>
    </source>
</evidence>
<evidence type="ECO:0000256" key="1">
    <source>
        <dbReference type="SAM" id="Phobius"/>
    </source>
</evidence>
<keyword evidence="1" id="KW-1133">Transmembrane helix</keyword>
<feature type="transmembrane region" description="Helical" evidence="1">
    <location>
        <begin position="412"/>
        <end position="438"/>
    </location>
</feature>
<proteinExistence type="predicted"/>
<evidence type="ECO:0000313" key="3">
    <source>
        <dbReference type="Proteomes" id="UP000027936"/>
    </source>
</evidence>
<keyword evidence="1" id="KW-0812">Transmembrane</keyword>
<feature type="transmembrane region" description="Helical" evidence="1">
    <location>
        <begin position="95"/>
        <end position="117"/>
    </location>
</feature>
<dbReference type="OrthoDB" id="3171527at2"/>
<name>A0A072NJK7_SCHAZ</name>
<dbReference type="RefSeq" id="WP_035196796.1">
    <property type="nucleotide sequence ID" value="NZ_JJRY01000014.1"/>
</dbReference>
<feature type="transmembrane region" description="Helical" evidence="1">
    <location>
        <begin position="357"/>
        <end position="381"/>
    </location>
</feature>
<feature type="transmembrane region" description="Helical" evidence="1">
    <location>
        <begin position="45"/>
        <end position="62"/>
    </location>
</feature>
<dbReference type="AlphaFoldDB" id="A0A072NJK7"/>
<protein>
    <recommendedName>
        <fullName evidence="4">Citrate transporter-like domain-containing protein</fullName>
    </recommendedName>
</protein>
<feature type="transmembrane region" description="Helical" evidence="1">
    <location>
        <begin position="211"/>
        <end position="233"/>
    </location>
</feature>
<feature type="transmembrane region" description="Helical" evidence="1">
    <location>
        <begin position="266"/>
        <end position="285"/>
    </location>
</feature>
<dbReference type="PATRIC" id="fig|1348973.3.peg.3148"/>
<reference evidence="2 3" key="1">
    <citation type="submission" date="2014-04" db="EMBL/GenBank/DDBJ databases">
        <title>Draft genome sequence of Bacillus azotoformans MEV2011, a (co-) denitrifying strain unable to grow in the presence of oxygen.</title>
        <authorList>
            <person name="Nielsen M."/>
            <person name="Schreiber L."/>
            <person name="Finster K."/>
            <person name="Schramm A."/>
        </authorList>
    </citation>
    <scope>NUCLEOTIDE SEQUENCE [LARGE SCALE GENOMIC DNA]</scope>
    <source>
        <strain evidence="2 3">MEV2011</strain>
    </source>
</reference>
<evidence type="ECO:0000313" key="2">
    <source>
        <dbReference type="EMBL" id="KEF37462.1"/>
    </source>
</evidence>
<feature type="transmembrane region" description="Helical" evidence="1">
    <location>
        <begin position="137"/>
        <end position="164"/>
    </location>
</feature>
<feature type="transmembrane region" description="Helical" evidence="1">
    <location>
        <begin position="20"/>
        <end position="38"/>
    </location>
</feature>
<gene>
    <name evidence="2" type="ORF">M670_03270</name>
</gene>
<feature type="transmembrane region" description="Helical" evidence="1">
    <location>
        <begin position="68"/>
        <end position="88"/>
    </location>
</feature>
<feature type="transmembrane region" description="Helical" evidence="1">
    <location>
        <begin position="184"/>
        <end position="205"/>
    </location>
</feature>
<sequence length="473" mass="51997">MKLDEHQNNGATGGAKKDHFLGIFLVTIAFGYIFNYFLKSQLLEIILSIGIAVFIILSLSALEGSLKIITYFLLIAAITILVGVRAPFGEWLDGVRVNLTLVSIFTLVPLLGIPVRLGGYLESLKQLFARVNPKSSFVFLVTQALAHALGVVFNIGSISILHYLSKAAPIQSPRLLVSAINRGFLSVIFWSPYFGAVAVVLSMLSTKWGTILPYSLGFVLVSFFVSFSVDWSLIQKSDASFALEMSATKEDAYAPHLNNRFVKKKVIELFLLLLVMMMIVLGIEFFTGLEVAVIICLVALLFPMLLSFFQRNQAIYLVELKGHVFKTLPRMRKEVVLFLVSGFFSAAFMKTDMSNTLITLVTGIFGGFTIGIAYCIVLVIVLSSVAGLHPIVPVTVFASSFDPSLLGFSPEYFSILLLASWGVSSTISPATASSNLLANLWHIEVTRIAFRWNMKYGIVMAILLPIYLEVVGV</sequence>
<comment type="caution">
    <text evidence="2">The sequence shown here is derived from an EMBL/GenBank/DDBJ whole genome shotgun (WGS) entry which is preliminary data.</text>
</comment>
<dbReference type="Proteomes" id="UP000027936">
    <property type="component" value="Unassembled WGS sequence"/>
</dbReference>
<keyword evidence="1" id="KW-0472">Membrane</keyword>
<organism evidence="2 3">
    <name type="scientific">Schinkia azotoformans MEV2011</name>
    <dbReference type="NCBI Taxonomy" id="1348973"/>
    <lineage>
        <taxon>Bacteria</taxon>
        <taxon>Bacillati</taxon>
        <taxon>Bacillota</taxon>
        <taxon>Bacilli</taxon>
        <taxon>Bacillales</taxon>
        <taxon>Bacillaceae</taxon>
        <taxon>Calidifontibacillus/Schinkia group</taxon>
        <taxon>Schinkia</taxon>
    </lineage>
</organism>
<accession>A0A072NJK7</accession>
<dbReference type="EMBL" id="JJRY01000014">
    <property type="protein sequence ID" value="KEF37462.1"/>
    <property type="molecule type" value="Genomic_DNA"/>
</dbReference>
<feature type="transmembrane region" description="Helical" evidence="1">
    <location>
        <begin position="450"/>
        <end position="468"/>
    </location>
</feature>